<evidence type="ECO:0000313" key="1">
    <source>
        <dbReference type="EMBL" id="RCV21496.1"/>
    </source>
</evidence>
<organism evidence="1">
    <name type="scientific">Setaria italica</name>
    <name type="common">Foxtail millet</name>
    <name type="synonym">Panicum italicum</name>
    <dbReference type="NCBI Taxonomy" id="4555"/>
    <lineage>
        <taxon>Eukaryota</taxon>
        <taxon>Viridiplantae</taxon>
        <taxon>Streptophyta</taxon>
        <taxon>Embryophyta</taxon>
        <taxon>Tracheophyta</taxon>
        <taxon>Spermatophyta</taxon>
        <taxon>Magnoliopsida</taxon>
        <taxon>Liliopsida</taxon>
        <taxon>Poales</taxon>
        <taxon>Poaceae</taxon>
        <taxon>PACMAD clade</taxon>
        <taxon>Panicoideae</taxon>
        <taxon>Panicodae</taxon>
        <taxon>Paniceae</taxon>
        <taxon>Cenchrinae</taxon>
        <taxon>Setaria</taxon>
    </lineage>
</organism>
<reference evidence="1" key="2">
    <citation type="submission" date="2015-07" db="EMBL/GenBank/DDBJ databases">
        <authorList>
            <person name="Noorani M."/>
        </authorList>
    </citation>
    <scope>NUCLEOTIDE SEQUENCE</scope>
    <source>
        <strain evidence="1">Yugu1</strain>
    </source>
</reference>
<proteinExistence type="predicted"/>
<name>A0A368QU54_SETIT</name>
<dbReference type="EMBL" id="CM003531">
    <property type="protein sequence ID" value="RCV21496.1"/>
    <property type="molecule type" value="Genomic_DNA"/>
</dbReference>
<sequence>MQENVVHVVKENAEYLDPYAICEVRHNFSSHYEEGSAYIAFMTLKWKDRHYIWAPCNFQAYQHCITDGGIHNPERPKEMVVRTNFPCHKKPSGSVHYEYYVCEHIRMLGRYTTDPERALIYVFILREAVNPMGICYHPKHELAQKDK</sequence>
<accession>A0A368QU54</accession>
<reference evidence="1" key="1">
    <citation type="journal article" date="2012" name="Nat. Biotechnol.">
        <title>Reference genome sequence of the model plant Setaria.</title>
        <authorList>
            <person name="Bennetzen J.L."/>
            <person name="Schmutz J."/>
            <person name="Wang H."/>
            <person name="Percifield R."/>
            <person name="Hawkins J."/>
            <person name="Pontaroli A.C."/>
            <person name="Estep M."/>
            <person name="Feng L."/>
            <person name="Vaughn J.N."/>
            <person name="Grimwood J."/>
            <person name="Jenkins J."/>
            <person name="Barry K."/>
            <person name="Lindquist E."/>
            <person name="Hellsten U."/>
            <person name="Deshpande S."/>
            <person name="Wang X."/>
            <person name="Wu X."/>
            <person name="Mitros T."/>
            <person name="Triplett J."/>
            <person name="Yang X."/>
            <person name="Ye C.Y."/>
            <person name="Mauro-Herrera M."/>
            <person name="Wang L."/>
            <person name="Li P."/>
            <person name="Sharma M."/>
            <person name="Sharma R."/>
            <person name="Ronald P.C."/>
            <person name="Panaud O."/>
            <person name="Kellogg E.A."/>
            <person name="Brutnell T.P."/>
            <person name="Doust A.N."/>
            <person name="Tuskan G.A."/>
            <person name="Rokhsar D."/>
            <person name="Devos K.M."/>
        </authorList>
    </citation>
    <scope>NUCLEOTIDE SEQUENCE [LARGE SCALE GENOMIC DNA]</scope>
    <source>
        <strain evidence="1">Yugu1</strain>
    </source>
</reference>
<dbReference type="AlphaFoldDB" id="A0A368QU54"/>
<protein>
    <submittedName>
        <fullName evidence="1">Uncharacterized protein</fullName>
    </submittedName>
</protein>
<gene>
    <name evidence="1" type="ORF">SETIT_4G144000v2</name>
</gene>